<evidence type="ECO:0000256" key="7">
    <source>
        <dbReference type="ARBA" id="ARBA00023004"/>
    </source>
</evidence>
<evidence type="ECO:0000256" key="9">
    <source>
        <dbReference type="PROSITE-ProRule" id="PRU00433"/>
    </source>
</evidence>
<dbReference type="PANTHER" id="PTHR19848:SF8">
    <property type="entry name" value="F-BOX AND WD REPEAT DOMAIN CONTAINING 7"/>
    <property type="match status" value="1"/>
</dbReference>
<evidence type="ECO:0000256" key="5">
    <source>
        <dbReference type="ARBA" id="ARBA00022737"/>
    </source>
</evidence>
<dbReference type="InterPro" id="IPR015943">
    <property type="entry name" value="WD40/YVTN_repeat-like_dom_sf"/>
</dbReference>
<accession>A0ABT3R8V5</accession>
<feature type="repeat" description="WD" evidence="8">
    <location>
        <begin position="176"/>
        <end position="217"/>
    </location>
</feature>
<evidence type="ECO:0000256" key="3">
    <source>
        <dbReference type="ARBA" id="ARBA00022617"/>
    </source>
</evidence>
<proteinExistence type="predicted"/>
<keyword evidence="3 9" id="KW-0349">Heme</keyword>
<evidence type="ECO:0000313" key="12">
    <source>
        <dbReference type="Proteomes" id="UP001300261"/>
    </source>
</evidence>
<feature type="repeat" description="WD" evidence="8">
    <location>
        <begin position="135"/>
        <end position="166"/>
    </location>
</feature>
<evidence type="ECO:0000256" key="8">
    <source>
        <dbReference type="PROSITE-ProRule" id="PRU00221"/>
    </source>
</evidence>
<dbReference type="EMBL" id="JAPEVI010000003">
    <property type="protein sequence ID" value="MCX2725548.1"/>
    <property type="molecule type" value="Genomic_DNA"/>
</dbReference>
<dbReference type="InterPro" id="IPR020472">
    <property type="entry name" value="WD40_PAC1"/>
</dbReference>
<dbReference type="InterPro" id="IPR036322">
    <property type="entry name" value="WD40_repeat_dom_sf"/>
</dbReference>
<dbReference type="Proteomes" id="UP001300261">
    <property type="component" value="Unassembled WGS sequence"/>
</dbReference>
<gene>
    <name evidence="11" type="ORF">ON753_24850</name>
</gene>
<dbReference type="SUPFAM" id="SSF46626">
    <property type="entry name" value="Cytochrome c"/>
    <property type="match status" value="1"/>
</dbReference>
<dbReference type="PROSITE" id="PS51007">
    <property type="entry name" value="CYTC"/>
    <property type="match status" value="1"/>
</dbReference>
<dbReference type="Gene3D" id="1.10.760.10">
    <property type="entry name" value="Cytochrome c-like domain"/>
    <property type="match status" value="1"/>
</dbReference>
<dbReference type="Pfam" id="PF00400">
    <property type="entry name" value="WD40"/>
    <property type="match status" value="4"/>
</dbReference>
<name>A0ABT3R8V5_9HYPH</name>
<evidence type="ECO:0000313" key="11">
    <source>
        <dbReference type="EMBL" id="MCX2725548.1"/>
    </source>
</evidence>
<dbReference type="SUPFAM" id="SSF50978">
    <property type="entry name" value="WD40 repeat-like"/>
    <property type="match status" value="1"/>
</dbReference>
<protein>
    <submittedName>
        <fullName evidence="11">C-type cytochrome</fullName>
    </submittedName>
</protein>
<dbReference type="PRINTS" id="PR00604">
    <property type="entry name" value="CYTCHRMECIAB"/>
</dbReference>
<evidence type="ECO:0000256" key="4">
    <source>
        <dbReference type="ARBA" id="ARBA00022723"/>
    </source>
</evidence>
<keyword evidence="2 8" id="KW-0853">WD repeat</keyword>
<dbReference type="InterPro" id="IPR002327">
    <property type="entry name" value="Cyt_c_1A/1B"/>
</dbReference>
<keyword evidence="4 9" id="KW-0479">Metal-binding</keyword>
<reference evidence="11 12" key="1">
    <citation type="journal article" date="2016" name="Int. J. Syst. Evol. Microbiol.">
        <title>Labrenzia salina sp. nov., isolated from the rhizosphere of the halophyte Arthrocnemum macrostachyum.</title>
        <authorList>
            <person name="Camacho M."/>
            <person name="Redondo-Gomez S."/>
            <person name="Rodriguez-Llorente I."/>
            <person name="Rohde M."/>
            <person name="Sproer C."/>
            <person name="Schumann P."/>
            <person name="Klenk H.P."/>
            <person name="Montero-Calasanz M.D.C."/>
        </authorList>
    </citation>
    <scope>NUCLEOTIDE SEQUENCE [LARGE SCALE GENOMIC DNA]</scope>
    <source>
        <strain evidence="11 12">DSM 29163</strain>
    </source>
</reference>
<feature type="domain" description="Cytochrome c" evidence="10">
    <location>
        <begin position="360"/>
        <end position="462"/>
    </location>
</feature>
<organism evidence="11 12">
    <name type="scientific">Roseibium salinum</name>
    <dbReference type="NCBI Taxonomy" id="1604349"/>
    <lineage>
        <taxon>Bacteria</taxon>
        <taxon>Pseudomonadati</taxon>
        <taxon>Pseudomonadota</taxon>
        <taxon>Alphaproteobacteria</taxon>
        <taxon>Hyphomicrobiales</taxon>
        <taxon>Stappiaceae</taxon>
        <taxon>Roseibium</taxon>
    </lineage>
</organism>
<keyword evidence="12" id="KW-1185">Reference proteome</keyword>
<dbReference type="InterPro" id="IPR009056">
    <property type="entry name" value="Cyt_c-like_dom"/>
</dbReference>
<dbReference type="PRINTS" id="PR00320">
    <property type="entry name" value="GPROTEINBRPT"/>
</dbReference>
<comment type="caution">
    <text evidence="11">The sequence shown here is derived from an EMBL/GenBank/DDBJ whole genome shotgun (WGS) entry which is preliminary data.</text>
</comment>
<evidence type="ECO:0000256" key="6">
    <source>
        <dbReference type="ARBA" id="ARBA00022982"/>
    </source>
</evidence>
<evidence type="ECO:0000259" key="10">
    <source>
        <dbReference type="PROSITE" id="PS51007"/>
    </source>
</evidence>
<dbReference type="Gene3D" id="2.130.10.10">
    <property type="entry name" value="YVTN repeat-like/Quinoprotein amine dehydrogenase"/>
    <property type="match status" value="2"/>
</dbReference>
<dbReference type="Pfam" id="PF00034">
    <property type="entry name" value="Cytochrom_C"/>
    <property type="match status" value="1"/>
</dbReference>
<feature type="repeat" description="WD" evidence="8">
    <location>
        <begin position="56"/>
        <end position="88"/>
    </location>
</feature>
<keyword evidence="5" id="KW-0677">Repeat</keyword>
<dbReference type="InterPro" id="IPR001680">
    <property type="entry name" value="WD40_rpt"/>
</dbReference>
<dbReference type="InterPro" id="IPR036909">
    <property type="entry name" value="Cyt_c-like_dom_sf"/>
</dbReference>
<dbReference type="RefSeq" id="WP_265966572.1">
    <property type="nucleotide sequence ID" value="NZ_JAPEVI010000003.1"/>
</dbReference>
<dbReference type="PROSITE" id="PS00678">
    <property type="entry name" value="WD_REPEATS_1"/>
    <property type="match status" value="2"/>
</dbReference>
<evidence type="ECO:0000256" key="1">
    <source>
        <dbReference type="ARBA" id="ARBA00022448"/>
    </source>
</evidence>
<dbReference type="SMART" id="SM00320">
    <property type="entry name" value="WD40"/>
    <property type="match status" value="7"/>
</dbReference>
<keyword evidence="6" id="KW-0249">Electron transport</keyword>
<keyword evidence="7 9" id="KW-0408">Iron</keyword>
<dbReference type="InterPro" id="IPR019775">
    <property type="entry name" value="WD40_repeat_CS"/>
</dbReference>
<dbReference type="PANTHER" id="PTHR19848">
    <property type="entry name" value="WD40 REPEAT PROTEIN"/>
    <property type="match status" value="1"/>
</dbReference>
<feature type="repeat" description="WD" evidence="8">
    <location>
        <begin position="95"/>
        <end position="135"/>
    </location>
</feature>
<evidence type="ECO:0000256" key="2">
    <source>
        <dbReference type="ARBA" id="ARBA00022574"/>
    </source>
</evidence>
<sequence length="467" mass="49938">MPVEPLRFRIISSFCVSPARVFAGRHLSAWRLGRVAVVAISTLCALPAVAGDFQTLKGHGGPIMDIDVSLESGAVASASFDNSVGLWQGRTPRWLEGHAAAVNVVKFIDARRAVSAGDDNSLILWDLESGSSKRLEGHTAKVVGLAVSPDRSVIASASWDARVGLWPAGGGDPVFLGGHTAGVNAVAFSRDGGRLFSASVDGSIKLWDLSKRSEQRVIDRNGFGINVMAIGGEGDTDTWLAYGSQDGVTRIVDIGSGDRLHDFAFERRPILALAVSPDGSRLATGDGHGFITVVKTGSWEIETDFRAALKGPIWALAFSRDGTVLHAGGIENIVYSWPLADLADFEPMATETPQFLRKPEDMSNGERQFARKCSICHALSADGGRKAGPTLYNIFGRRAGTLPGYPYSETLTGSAIIWSEETIDQLFLDGPDHFIPGSKMPMQRIVRDGDRADLIDYLKSATSGGVQ</sequence>
<dbReference type="CDD" id="cd00200">
    <property type="entry name" value="WD40"/>
    <property type="match status" value="1"/>
</dbReference>
<dbReference type="PROSITE" id="PS50294">
    <property type="entry name" value="WD_REPEATS_REGION"/>
    <property type="match status" value="4"/>
</dbReference>
<keyword evidence="1" id="KW-0813">Transport</keyword>
<dbReference type="PROSITE" id="PS50082">
    <property type="entry name" value="WD_REPEATS_2"/>
    <property type="match status" value="4"/>
</dbReference>